<dbReference type="SUPFAM" id="SSF53474">
    <property type="entry name" value="alpha/beta-Hydrolases"/>
    <property type="match status" value="1"/>
</dbReference>
<evidence type="ECO:0000259" key="1">
    <source>
        <dbReference type="Pfam" id="PF00561"/>
    </source>
</evidence>
<proteinExistence type="predicted"/>
<dbReference type="InterPro" id="IPR029058">
    <property type="entry name" value="AB_hydrolase_fold"/>
</dbReference>
<dbReference type="InterPro" id="IPR000073">
    <property type="entry name" value="AB_hydrolase_1"/>
</dbReference>
<dbReference type="EMBL" id="UINC01020306">
    <property type="protein sequence ID" value="SVA85396.1"/>
    <property type="molecule type" value="Genomic_DNA"/>
</dbReference>
<protein>
    <recommendedName>
        <fullName evidence="1">AB hydrolase-1 domain-containing protein</fullName>
    </recommendedName>
</protein>
<dbReference type="AlphaFoldDB" id="A0A381Z7Y4"/>
<organism evidence="2">
    <name type="scientific">marine metagenome</name>
    <dbReference type="NCBI Taxonomy" id="408172"/>
    <lineage>
        <taxon>unclassified sequences</taxon>
        <taxon>metagenomes</taxon>
        <taxon>ecological metagenomes</taxon>
    </lineage>
</organism>
<reference evidence="2" key="1">
    <citation type="submission" date="2018-05" db="EMBL/GenBank/DDBJ databases">
        <authorList>
            <person name="Lanie J.A."/>
            <person name="Ng W.-L."/>
            <person name="Kazmierczak K.M."/>
            <person name="Andrzejewski T.M."/>
            <person name="Davidsen T.M."/>
            <person name="Wayne K.J."/>
            <person name="Tettelin H."/>
            <person name="Glass J.I."/>
            <person name="Rusch D."/>
            <person name="Podicherti R."/>
            <person name="Tsui H.-C.T."/>
            <person name="Winkler M.E."/>
        </authorList>
    </citation>
    <scope>NUCLEOTIDE SEQUENCE</scope>
</reference>
<feature type="domain" description="AB hydrolase-1" evidence="1">
    <location>
        <begin position="31"/>
        <end position="75"/>
    </location>
</feature>
<sequence length="86" mass="9935">MMASSNLYVSRYIKLNGVDLRYLDWGSKGKPHLICLHGNSGQAHIWDEFAERMSEDYHVYALDQRGHGESSWATDGYHRNNYVSDL</sequence>
<feature type="non-terminal residue" evidence="2">
    <location>
        <position position="86"/>
    </location>
</feature>
<dbReference type="Pfam" id="PF00561">
    <property type="entry name" value="Abhydrolase_1"/>
    <property type="match status" value="1"/>
</dbReference>
<name>A0A381Z7Y4_9ZZZZ</name>
<accession>A0A381Z7Y4</accession>
<evidence type="ECO:0000313" key="2">
    <source>
        <dbReference type="EMBL" id="SVA85396.1"/>
    </source>
</evidence>
<dbReference type="Gene3D" id="3.40.50.1820">
    <property type="entry name" value="alpha/beta hydrolase"/>
    <property type="match status" value="1"/>
</dbReference>
<gene>
    <name evidence="2" type="ORF">METZ01_LOCUS138250</name>
</gene>